<accession>U2UZU7</accession>
<comment type="subcellular location">
    <subcellularLocation>
        <location evidence="5">Cytoplasm</location>
    </subcellularLocation>
    <text evidence="5">Localizes to the division site, in a FtsZ-dependent manner.</text>
</comment>
<keyword evidence="3 5" id="KW-0131">Cell cycle</keyword>
<proteinExistence type="inferred from homology"/>
<dbReference type="EMBL" id="AWEZ01000043">
    <property type="protein sequence ID" value="ERL08632.1"/>
    <property type="molecule type" value="Genomic_DNA"/>
</dbReference>
<evidence type="ECO:0000256" key="4">
    <source>
        <dbReference type="ARBA" id="ARBA00044936"/>
    </source>
</evidence>
<dbReference type="GO" id="GO:0005737">
    <property type="term" value="C:cytoplasm"/>
    <property type="evidence" value="ECO:0007669"/>
    <property type="project" value="UniProtKB-SubCell"/>
</dbReference>
<comment type="similarity">
    <text evidence="5">Belongs to the SepF family.</text>
</comment>
<evidence type="ECO:0000256" key="1">
    <source>
        <dbReference type="ARBA" id="ARBA00022618"/>
    </source>
</evidence>
<dbReference type="PANTHER" id="PTHR35798:SF1">
    <property type="entry name" value="CELL DIVISION PROTEIN SEPF"/>
    <property type="match status" value="1"/>
</dbReference>
<dbReference type="eggNOG" id="COG1799">
    <property type="taxonomic scope" value="Bacteria"/>
</dbReference>
<evidence type="ECO:0000256" key="5">
    <source>
        <dbReference type="HAMAP-Rule" id="MF_01197"/>
    </source>
</evidence>
<gene>
    <name evidence="5" type="primary">sepF</name>
    <name evidence="7" type="ORF">HMPREF1316_0377</name>
</gene>
<feature type="compositionally biased region" description="Basic and acidic residues" evidence="6">
    <location>
        <begin position="97"/>
        <end position="115"/>
    </location>
</feature>
<comment type="function">
    <text evidence="4 5">Cell division protein that is part of the divisome complex and is recruited early to the Z-ring. Probably stimulates Z-ring formation, perhaps through the cross-linking of FtsZ protofilaments. Its function overlaps with FtsA.</text>
</comment>
<dbReference type="OrthoDB" id="3731101at2"/>
<dbReference type="PANTHER" id="PTHR35798">
    <property type="entry name" value="CELL DIVISION PROTEIN SEPF"/>
    <property type="match status" value="1"/>
</dbReference>
<dbReference type="GO" id="GO:0000917">
    <property type="term" value="P:division septum assembly"/>
    <property type="evidence" value="ECO:0007669"/>
    <property type="project" value="UniProtKB-KW"/>
</dbReference>
<keyword evidence="5" id="KW-0963">Cytoplasm</keyword>
<sequence>MGFFDNLRDRLHPQDDGYYDDDEYDEYYDEGSDARPARRGVASPDPGTSGVLGNTRRPEAESVSVYTRSGRPVDNNRGGGSYAQQAEGYRPAAPARRAPEREYAPREREYSRRNDYNNAYGAGGYTQEETAPVASHGASVLGNTTDGSTPADIGLKPIPRQSTSGKLPPYVLKPASYDDVQMVVRRVRTGQPVVLAFKNTNIDTAKRILDFCFGLSCGISGSVEELGDRVFAVIPQGIELSQTEVDKLVQDGTIER</sequence>
<dbReference type="InterPro" id="IPR038594">
    <property type="entry name" value="SepF-like_sf"/>
</dbReference>
<keyword evidence="2 5" id="KW-0717">Septation</keyword>
<dbReference type="HAMAP" id="MF_01197">
    <property type="entry name" value="SepF"/>
    <property type="match status" value="1"/>
</dbReference>
<keyword evidence="1 5" id="KW-0132">Cell division</keyword>
<name>U2UZU7_9ACTN</name>
<evidence type="ECO:0000256" key="2">
    <source>
        <dbReference type="ARBA" id="ARBA00023210"/>
    </source>
</evidence>
<feature type="compositionally biased region" description="Basic and acidic residues" evidence="6">
    <location>
        <begin position="1"/>
        <end position="15"/>
    </location>
</feature>
<feature type="region of interest" description="Disordered" evidence="6">
    <location>
        <begin position="1"/>
        <end position="170"/>
    </location>
</feature>
<evidence type="ECO:0000313" key="8">
    <source>
        <dbReference type="Proteomes" id="UP000016638"/>
    </source>
</evidence>
<evidence type="ECO:0000256" key="6">
    <source>
        <dbReference type="SAM" id="MobiDB-lite"/>
    </source>
</evidence>
<dbReference type="Pfam" id="PF04472">
    <property type="entry name" value="SepF"/>
    <property type="match status" value="1"/>
</dbReference>
<dbReference type="GO" id="GO:0043093">
    <property type="term" value="P:FtsZ-dependent cytokinesis"/>
    <property type="evidence" value="ECO:0007669"/>
    <property type="project" value="UniProtKB-UniRule"/>
</dbReference>
<dbReference type="InterPro" id="IPR007561">
    <property type="entry name" value="Cell_div_SepF/SepF-rel"/>
</dbReference>
<comment type="caution">
    <text evidence="7">The sequence shown here is derived from an EMBL/GenBank/DDBJ whole genome shotgun (WGS) entry which is preliminary data.</text>
</comment>
<feature type="compositionally biased region" description="Acidic residues" evidence="6">
    <location>
        <begin position="17"/>
        <end position="31"/>
    </location>
</feature>
<dbReference type="InterPro" id="IPR023052">
    <property type="entry name" value="Cell_div_SepF"/>
</dbReference>
<dbReference type="Proteomes" id="UP000016638">
    <property type="component" value="Unassembled WGS sequence"/>
</dbReference>
<dbReference type="PATRIC" id="fig|1125712.3.peg.1003"/>
<comment type="subunit">
    <text evidence="5">Homodimer. Interacts with FtsZ.</text>
</comment>
<dbReference type="RefSeq" id="WP_021725772.1">
    <property type="nucleotide sequence ID" value="NZ_AWEZ01000043.1"/>
</dbReference>
<dbReference type="AlphaFoldDB" id="U2UZU7"/>
<evidence type="ECO:0000313" key="7">
    <source>
        <dbReference type="EMBL" id="ERL08632.1"/>
    </source>
</evidence>
<protein>
    <recommendedName>
        <fullName evidence="5">Cell division protein SepF</fullName>
    </recommendedName>
</protein>
<keyword evidence="8" id="KW-1185">Reference proteome</keyword>
<organism evidence="7 8">
    <name type="scientific">Olsenella profusa F0195</name>
    <dbReference type="NCBI Taxonomy" id="1125712"/>
    <lineage>
        <taxon>Bacteria</taxon>
        <taxon>Bacillati</taxon>
        <taxon>Actinomycetota</taxon>
        <taxon>Coriobacteriia</taxon>
        <taxon>Coriobacteriales</taxon>
        <taxon>Atopobiaceae</taxon>
        <taxon>Olsenella</taxon>
    </lineage>
</organism>
<reference evidence="7 8" key="1">
    <citation type="submission" date="2013-08" db="EMBL/GenBank/DDBJ databases">
        <authorList>
            <person name="Durkin A.S."/>
            <person name="Haft D.R."/>
            <person name="McCorrison J."/>
            <person name="Torralba M."/>
            <person name="Gillis M."/>
            <person name="Haft D.H."/>
            <person name="Methe B."/>
            <person name="Sutton G."/>
            <person name="Nelson K.E."/>
        </authorList>
    </citation>
    <scope>NUCLEOTIDE SEQUENCE [LARGE SCALE GENOMIC DNA]</scope>
    <source>
        <strain evidence="7 8">F0195</strain>
    </source>
</reference>
<dbReference type="Gene3D" id="3.30.110.150">
    <property type="entry name" value="SepF-like protein"/>
    <property type="match status" value="1"/>
</dbReference>
<dbReference type="STRING" id="1125712.HMPREF1316_0377"/>
<evidence type="ECO:0000256" key="3">
    <source>
        <dbReference type="ARBA" id="ARBA00023306"/>
    </source>
</evidence>